<organism evidence="1 2">
    <name type="scientific">Thraustotheca clavata</name>
    <dbReference type="NCBI Taxonomy" id="74557"/>
    <lineage>
        <taxon>Eukaryota</taxon>
        <taxon>Sar</taxon>
        <taxon>Stramenopiles</taxon>
        <taxon>Oomycota</taxon>
        <taxon>Saprolegniomycetes</taxon>
        <taxon>Saprolegniales</taxon>
        <taxon>Achlyaceae</taxon>
        <taxon>Thraustotheca</taxon>
    </lineage>
</organism>
<evidence type="ECO:0000313" key="1">
    <source>
        <dbReference type="EMBL" id="OQR95409.1"/>
    </source>
</evidence>
<name>A0A1V9ZBM8_9STRA</name>
<dbReference type="AlphaFoldDB" id="A0A1V9ZBM8"/>
<accession>A0A1V9ZBM8</accession>
<reference evidence="1 2" key="1">
    <citation type="journal article" date="2014" name="Genome Biol. Evol.">
        <title>The secreted proteins of Achlya hypogyna and Thraustotheca clavata identify the ancestral oomycete secretome and reveal gene acquisitions by horizontal gene transfer.</title>
        <authorList>
            <person name="Misner I."/>
            <person name="Blouin N."/>
            <person name="Leonard G."/>
            <person name="Richards T.A."/>
            <person name="Lane C.E."/>
        </authorList>
    </citation>
    <scope>NUCLEOTIDE SEQUENCE [LARGE SCALE GENOMIC DNA]</scope>
    <source>
        <strain evidence="1 2">ATCC 34112</strain>
    </source>
</reference>
<protein>
    <submittedName>
        <fullName evidence="1">Uncharacterized protein</fullName>
    </submittedName>
</protein>
<evidence type="ECO:0000313" key="2">
    <source>
        <dbReference type="Proteomes" id="UP000243217"/>
    </source>
</evidence>
<dbReference type="PANTHER" id="PTHR31827:SF1">
    <property type="entry name" value="EMB|CAB89363.1"/>
    <property type="match status" value="1"/>
</dbReference>
<comment type="caution">
    <text evidence="1">The sequence shown here is derived from an EMBL/GenBank/DDBJ whole genome shotgun (WGS) entry which is preliminary data.</text>
</comment>
<keyword evidence="2" id="KW-1185">Reference proteome</keyword>
<dbReference type="OrthoDB" id="66363at2759"/>
<dbReference type="STRING" id="74557.A0A1V9ZBM8"/>
<dbReference type="EMBL" id="JNBS01002114">
    <property type="protein sequence ID" value="OQR95409.1"/>
    <property type="molecule type" value="Genomic_DNA"/>
</dbReference>
<sequence>MTTSQPLRCSFNNCNNVVDTSSKSSLKCYLHRFRHKCRIPNCPNQVYARQLCVRHGGKKLCEQPGCLSNARSGPFCSKHGKAPTTLCSVQGCTRAAHLMRRCIRHGGGKQCIVDDCQANARARGVCWKHRFQPLPLLKHAFTDDDQLIEWLQEWIENDADMTELECGQI</sequence>
<dbReference type="Proteomes" id="UP000243217">
    <property type="component" value="Unassembled WGS sequence"/>
</dbReference>
<dbReference type="PANTHER" id="PTHR31827">
    <property type="entry name" value="EMB|CAB89363.1"/>
    <property type="match status" value="1"/>
</dbReference>
<gene>
    <name evidence="1" type="ORF">THRCLA_07892</name>
</gene>
<proteinExistence type="predicted"/>